<accession>A0A2G2XCA0</accession>
<evidence type="ECO:0000256" key="3">
    <source>
        <dbReference type="ARBA" id="ARBA00022801"/>
    </source>
</evidence>
<dbReference type="InterPro" id="IPR038765">
    <property type="entry name" value="Papain-like_cys_pep_sf"/>
</dbReference>
<dbReference type="OrthoDB" id="1302742at2759"/>
<reference evidence="7" key="2">
    <citation type="journal article" date="2017" name="J. Anim. Genet.">
        <title>Multiple reference genome sequences of hot pepper reveal the massive evolution of plant disease resistance genes by retroduplication.</title>
        <authorList>
            <person name="Kim S."/>
            <person name="Park J."/>
            <person name="Yeom S.-I."/>
            <person name="Kim Y.-M."/>
            <person name="Seo E."/>
            <person name="Kim K.-T."/>
            <person name="Kim M.-S."/>
            <person name="Lee J.M."/>
            <person name="Cheong K."/>
            <person name="Shin H.-S."/>
            <person name="Kim S.-B."/>
            <person name="Han K."/>
            <person name="Lee J."/>
            <person name="Park M."/>
            <person name="Lee H.-A."/>
            <person name="Lee H.-Y."/>
            <person name="Lee Y."/>
            <person name="Oh S."/>
            <person name="Lee J.H."/>
            <person name="Choi E."/>
            <person name="Choi E."/>
            <person name="Lee S.E."/>
            <person name="Jeon J."/>
            <person name="Kim H."/>
            <person name="Choi G."/>
            <person name="Song H."/>
            <person name="Lee J."/>
            <person name="Lee S.-C."/>
            <person name="Kwon J.-K."/>
            <person name="Lee H.-Y."/>
            <person name="Koo N."/>
            <person name="Hong Y."/>
            <person name="Kim R.W."/>
            <person name="Kang W.-H."/>
            <person name="Huh J.H."/>
            <person name="Kang B.-C."/>
            <person name="Yang T.-J."/>
            <person name="Lee Y.-H."/>
            <person name="Bennetzen J.L."/>
            <person name="Choi D."/>
        </authorList>
    </citation>
    <scope>NUCLEOTIDE SEQUENCE [LARGE SCALE GENOMIC DNA]</scope>
    <source>
        <strain evidence="7">cv. PBC81</strain>
    </source>
</reference>
<protein>
    <recommendedName>
        <fullName evidence="5">Ubiquitin-like protease family profile domain-containing protein</fullName>
    </recommendedName>
</protein>
<dbReference type="SUPFAM" id="SSF54001">
    <property type="entry name" value="Cysteine proteinases"/>
    <property type="match status" value="1"/>
</dbReference>
<feature type="compositionally biased region" description="Polar residues" evidence="4">
    <location>
        <begin position="121"/>
        <end position="130"/>
    </location>
</feature>
<evidence type="ECO:0000256" key="2">
    <source>
        <dbReference type="ARBA" id="ARBA00022670"/>
    </source>
</evidence>
<evidence type="ECO:0000313" key="7">
    <source>
        <dbReference type="Proteomes" id="UP000224567"/>
    </source>
</evidence>
<proteinExistence type="inferred from homology"/>
<organism evidence="6 7">
    <name type="scientific">Capsicum baccatum</name>
    <name type="common">Peruvian pepper</name>
    <dbReference type="NCBI Taxonomy" id="33114"/>
    <lineage>
        <taxon>Eukaryota</taxon>
        <taxon>Viridiplantae</taxon>
        <taxon>Streptophyta</taxon>
        <taxon>Embryophyta</taxon>
        <taxon>Tracheophyta</taxon>
        <taxon>Spermatophyta</taxon>
        <taxon>Magnoliopsida</taxon>
        <taxon>eudicotyledons</taxon>
        <taxon>Gunneridae</taxon>
        <taxon>Pentapetalae</taxon>
        <taxon>asterids</taxon>
        <taxon>lamiids</taxon>
        <taxon>Solanales</taxon>
        <taxon>Solanaceae</taxon>
        <taxon>Solanoideae</taxon>
        <taxon>Capsiceae</taxon>
        <taxon>Capsicum</taxon>
    </lineage>
</organism>
<feature type="domain" description="Ubiquitin-like protease family profile" evidence="5">
    <location>
        <begin position="344"/>
        <end position="524"/>
    </location>
</feature>
<comment type="similarity">
    <text evidence="1">Belongs to the peptidase C48 family.</text>
</comment>
<feature type="region of interest" description="Disordered" evidence="4">
    <location>
        <begin position="194"/>
        <end position="217"/>
    </location>
</feature>
<feature type="compositionally biased region" description="Acidic residues" evidence="4">
    <location>
        <begin position="150"/>
        <end position="168"/>
    </location>
</feature>
<dbReference type="InterPro" id="IPR003653">
    <property type="entry name" value="Peptidase_C48_C"/>
</dbReference>
<evidence type="ECO:0000259" key="5">
    <source>
        <dbReference type="Pfam" id="PF02902"/>
    </source>
</evidence>
<comment type="caution">
    <text evidence="6">The sequence shown here is derived from an EMBL/GenBank/DDBJ whole genome shotgun (WGS) entry which is preliminary data.</text>
</comment>
<keyword evidence="3" id="KW-0378">Hydrolase</keyword>
<dbReference type="EMBL" id="MLFT02000002">
    <property type="protein sequence ID" value="PHT55079.1"/>
    <property type="molecule type" value="Genomic_DNA"/>
</dbReference>
<keyword evidence="2" id="KW-0645">Protease</keyword>
<sequence length="600" mass="69489">MKELGVFKATTLQANIYCCEEEFEIDIQVYGPYHLKRKIVKHSVPVIDPLICSSRGQPLVEPIVILDRRTVKKGFYALMAEHTPKSRINSGIQNINLVSDYAPSFNIGLTQEDVVKVVSNPIQSKKSKTPSPKDQKIKKYEKKRKAKEIEVDDDVQNSSADESEEDSKEEVVFKNIEPTQRKLLKFQIPEKDVLEDERSVNSDDEFQDPPPKQINQQYEDKDSDLQHMDYVGAETSPQRFSPNVDKNLYENLNGTKGCTDLHSDKTNVEIDFQYLIPDELLRNEILLSLNAYRRKSITTHPSTICAEETTDENLNDKKSKSVVEDDCQQIDVCFYYLRKKSKYEPNNAYKYSTVDCNFINIIRSVMDVYSVDDPHLNAGGQEAYLNEYINGFRIHAAVSWHTVEDIYISVNIKKKYHWVLAVLSFSERCIFLCDSYESSGHYAAVLAEKKKLAEIIPLCLQACNFYEKIGIDFQKHLRYKDKDPSDLFDVMFEDNLPRQPSGSLDCGLYMVTYAKCLSYGQRVSPIEFNPNVLRTRYTALLWDYGMRKQEANAHSDFEAPLRPVRQSRIPSVIEVFDVWWLVDLLNWIVDKLVYEYRFEL</sequence>
<name>A0A2G2XCA0_CAPBA</name>
<evidence type="ECO:0000313" key="6">
    <source>
        <dbReference type="EMBL" id="PHT55079.1"/>
    </source>
</evidence>
<evidence type="ECO:0000256" key="1">
    <source>
        <dbReference type="ARBA" id="ARBA00005234"/>
    </source>
</evidence>
<evidence type="ECO:0000256" key="4">
    <source>
        <dbReference type="SAM" id="MobiDB-lite"/>
    </source>
</evidence>
<dbReference type="Gene3D" id="3.40.395.10">
    <property type="entry name" value="Adenoviral Proteinase, Chain A"/>
    <property type="match status" value="1"/>
</dbReference>
<feature type="region of interest" description="Disordered" evidence="4">
    <location>
        <begin position="121"/>
        <end position="173"/>
    </location>
</feature>
<dbReference type="PANTHER" id="PTHR31470">
    <property type="entry name" value="CYSTEINE PROTEINASES SUPERFAMILY PROTEIN-RELATED-RELATED"/>
    <property type="match status" value="1"/>
</dbReference>
<keyword evidence="7" id="KW-1185">Reference proteome</keyword>
<dbReference type="AlphaFoldDB" id="A0A2G2XCA0"/>
<dbReference type="Pfam" id="PF02902">
    <property type="entry name" value="Peptidase_C48"/>
    <property type="match status" value="1"/>
</dbReference>
<dbReference type="Proteomes" id="UP000224567">
    <property type="component" value="Unassembled WGS sequence"/>
</dbReference>
<dbReference type="GO" id="GO:0006508">
    <property type="term" value="P:proteolysis"/>
    <property type="evidence" value="ECO:0007669"/>
    <property type="project" value="UniProtKB-KW"/>
</dbReference>
<dbReference type="PANTHER" id="PTHR31470:SF40">
    <property type="entry name" value="UBIQUITIN-LIKE PROTEASE FAMILY PROFILE DOMAIN-CONTAINING PROTEIN"/>
    <property type="match status" value="1"/>
</dbReference>
<reference evidence="6 7" key="1">
    <citation type="journal article" date="2017" name="Genome Biol.">
        <title>New reference genome sequences of hot pepper reveal the massive evolution of plant disease-resistance genes by retroduplication.</title>
        <authorList>
            <person name="Kim S."/>
            <person name="Park J."/>
            <person name="Yeom S.I."/>
            <person name="Kim Y.M."/>
            <person name="Seo E."/>
            <person name="Kim K.T."/>
            <person name="Kim M.S."/>
            <person name="Lee J.M."/>
            <person name="Cheong K."/>
            <person name="Shin H.S."/>
            <person name="Kim S.B."/>
            <person name="Han K."/>
            <person name="Lee J."/>
            <person name="Park M."/>
            <person name="Lee H.A."/>
            <person name="Lee H.Y."/>
            <person name="Lee Y."/>
            <person name="Oh S."/>
            <person name="Lee J.H."/>
            <person name="Choi E."/>
            <person name="Choi E."/>
            <person name="Lee S.E."/>
            <person name="Jeon J."/>
            <person name="Kim H."/>
            <person name="Choi G."/>
            <person name="Song H."/>
            <person name="Lee J."/>
            <person name="Lee S.C."/>
            <person name="Kwon J.K."/>
            <person name="Lee H.Y."/>
            <person name="Koo N."/>
            <person name="Hong Y."/>
            <person name="Kim R.W."/>
            <person name="Kang W.H."/>
            <person name="Huh J.H."/>
            <person name="Kang B.C."/>
            <person name="Yang T.J."/>
            <person name="Lee Y.H."/>
            <person name="Bennetzen J.L."/>
            <person name="Choi D."/>
        </authorList>
    </citation>
    <scope>NUCLEOTIDE SEQUENCE [LARGE SCALE GENOMIC DNA]</scope>
    <source>
        <strain evidence="7">cv. PBC81</strain>
    </source>
</reference>
<dbReference type="GO" id="GO:0008234">
    <property type="term" value="F:cysteine-type peptidase activity"/>
    <property type="evidence" value="ECO:0007669"/>
    <property type="project" value="InterPro"/>
</dbReference>
<gene>
    <name evidence="6" type="ORF">CQW23_03565</name>
</gene>